<keyword evidence="2" id="KW-1185">Reference proteome</keyword>
<name>A0A839NG90_9MICO</name>
<organism evidence="1 2">
    <name type="scientific">Flexivirga oryzae</name>
    <dbReference type="NCBI Taxonomy" id="1794944"/>
    <lineage>
        <taxon>Bacteria</taxon>
        <taxon>Bacillati</taxon>
        <taxon>Actinomycetota</taxon>
        <taxon>Actinomycetes</taxon>
        <taxon>Micrococcales</taxon>
        <taxon>Dermacoccaceae</taxon>
        <taxon>Flexivirga</taxon>
    </lineage>
</organism>
<dbReference type="InterPro" id="IPR036388">
    <property type="entry name" value="WH-like_DNA-bd_sf"/>
</dbReference>
<dbReference type="SUPFAM" id="SSF46785">
    <property type="entry name" value="Winged helix' DNA-binding domain"/>
    <property type="match status" value="1"/>
</dbReference>
<evidence type="ECO:0000313" key="1">
    <source>
        <dbReference type="EMBL" id="MBB2894626.1"/>
    </source>
</evidence>
<reference evidence="1 2" key="1">
    <citation type="submission" date="2020-08" db="EMBL/GenBank/DDBJ databases">
        <title>Sequencing the genomes of 1000 actinobacteria strains.</title>
        <authorList>
            <person name="Klenk H.-P."/>
        </authorList>
    </citation>
    <scope>NUCLEOTIDE SEQUENCE [LARGE SCALE GENOMIC DNA]</scope>
    <source>
        <strain evidence="1 2">DSM 105369</strain>
    </source>
</reference>
<dbReference type="EMBL" id="JACHVQ010000006">
    <property type="protein sequence ID" value="MBB2894626.1"/>
    <property type="molecule type" value="Genomic_DNA"/>
</dbReference>
<dbReference type="InterPro" id="IPR036390">
    <property type="entry name" value="WH_DNA-bd_sf"/>
</dbReference>
<evidence type="ECO:0000313" key="2">
    <source>
        <dbReference type="Proteomes" id="UP000559182"/>
    </source>
</evidence>
<dbReference type="Gene3D" id="1.10.10.10">
    <property type="entry name" value="Winged helix-like DNA-binding domain superfamily/Winged helix DNA-binding domain"/>
    <property type="match status" value="1"/>
</dbReference>
<comment type="caution">
    <text evidence="1">The sequence shown here is derived from an EMBL/GenBank/DDBJ whole genome shotgun (WGS) entry which is preliminary data.</text>
</comment>
<proteinExistence type="predicted"/>
<dbReference type="CDD" id="cd00090">
    <property type="entry name" value="HTH_ARSR"/>
    <property type="match status" value="1"/>
</dbReference>
<gene>
    <name evidence="1" type="ORF">FHU39_004672</name>
</gene>
<dbReference type="RefSeq" id="WP_221185849.1">
    <property type="nucleotide sequence ID" value="NZ_JACHVQ010000006.1"/>
</dbReference>
<sequence length="241" mass="26228">MEREELTRPDPQAGPVLGDSRAQVLAALQGSPEPASVTEIADEVGLHPNTARFHLDGLVEQGLARRETEQRDVPGRPRALYRATADSARAGRRSYRLLAEILTSYLASHTLAPSDAALHAGEAWGRFLTDRPAPFRTVDDSAATRQLVDVLDEIGFAPEPVEQDSRRQILLHQCPFREVAEEHRDVVCAVHLGLMRGVLAELDAPVDAARLDPFVEANLCVTTLADRAARTVSADDESDSG</sequence>
<dbReference type="Pfam" id="PF12840">
    <property type="entry name" value="HTH_20"/>
    <property type="match status" value="1"/>
</dbReference>
<accession>A0A839NG90</accession>
<dbReference type="AlphaFoldDB" id="A0A839NG90"/>
<dbReference type="Proteomes" id="UP000559182">
    <property type="component" value="Unassembled WGS sequence"/>
</dbReference>
<protein>
    <submittedName>
        <fullName evidence="1">Putative ArsR family transcriptional regulator</fullName>
    </submittedName>
</protein>
<dbReference type="InterPro" id="IPR011991">
    <property type="entry name" value="ArsR-like_HTH"/>
</dbReference>